<keyword evidence="3" id="KW-1185">Reference proteome</keyword>
<evidence type="ECO:0000259" key="1">
    <source>
        <dbReference type="Pfam" id="PF21302"/>
    </source>
</evidence>
<dbReference type="EMBL" id="AP027731">
    <property type="protein sequence ID" value="BDZ46786.1"/>
    <property type="molecule type" value="Genomic_DNA"/>
</dbReference>
<dbReference type="InterPro" id="IPR048647">
    <property type="entry name" value="RlmA_N"/>
</dbReference>
<reference evidence="3" key="1">
    <citation type="journal article" date="2019" name="Int. J. Syst. Evol. Microbiol.">
        <title>The Global Catalogue of Microorganisms (GCM) 10K type strain sequencing project: providing services to taxonomists for standard genome sequencing and annotation.</title>
        <authorList>
            <consortium name="The Broad Institute Genomics Platform"/>
            <consortium name="The Broad Institute Genome Sequencing Center for Infectious Disease"/>
            <person name="Wu L."/>
            <person name="Ma J."/>
        </authorList>
    </citation>
    <scope>NUCLEOTIDE SEQUENCE [LARGE SCALE GENOMIC DNA]</scope>
    <source>
        <strain evidence="3">NBRC 108725</strain>
    </source>
</reference>
<evidence type="ECO:0000313" key="2">
    <source>
        <dbReference type="EMBL" id="BDZ46786.1"/>
    </source>
</evidence>
<dbReference type="InterPro" id="IPR029063">
    <property type="entry name" value="SAM-dependent_MTases_sf"/>
</dbReference>
<evidence type="ECO:0000313" key="3">
    <source>
        <dbReference type="Proteomes" id="UP001321498"/>
    </source>
</evidence>
<gene>
    <name evidence="2" type="ORF">GCM10025866_26950</name>
</gene>
<name>A0ABN6XT05_9MICO</name>
<accession>A0ABN6XT05</accession>
<dbReference type="SUPFAM" id="SSF53335">
    <property type="entry name" value="S-adenosyl-L-methionine-dependent methyltransferases"/>
    <property type="match status" value="1"/>
</dbReference>
<proteinExistence type="predicted"/>
<organism evidence="2 3">
    <name type="scientific">Naasia aerilata</name>
    <dbReference type="NCBI Taxonomy" id="1162966"/>
    <lineage>
        <taxon>Bacteria</taxon>
        <taxon>Bacillati</taxon>
        <taxon>Actinomycetota</taxon>
        <taxon>Actinomycetes</taxon>
        <taxon>Micrococcales</taxon>
        <taxon>Microbacteriaceae</taxon>
        <taxon>Naasia</taxon>
    </lineage>
</organism>
<dbReference type="Proteomes" id="UP001321498">
    <property type="component" value="Chromosome"/>
</dbReference>
<dbReference type="Pfam" id="PF21302">
    <property type="entry name" value="Zn_ribbon_RlmA"/>
    <property type="match status" value="1"/>
</dbReference>
<protein>
    <recommendedName>
        <fullName evidence="1">23S rRNA (guanine(745)-N(1))-methyltransferase N-terminal domain-containing protein</fullName>
    </recommendedName>
</protein>
<sequence length="225" mass="23392">MSRGGWFVCPVCGRELEGVAGGGALRCSSGHAFEVGKRGYVALVVGRSALVRSEAASLLDEVDALWGSGAYAGVAEAVVAMLPAGAAVRVVDVGADLGHVAEAVRSARSDADVLVVSSSPGRLVRAMGRAGAEGVLVDPVRALPVRDGVAGVVLCAFGAHRPAEFHRVLAGGGVLLLAVDAFQVGAVDDDLYPWFEHDQTRIVAETPGEGVAVLRYRRRRRPITW</sequence>
<dbReference type="Gene3D" id="3.40.50.150">
    <property type="entry name" value="Vaccinia Virus protein VP39"/>
    <property type="match status" value="1"/>
</dbReference>
<feature type="domain" description="23S rRNA (guanine(745)-N(1))-methyltransferase N-terminal" evidence="1">
    <location>
        <begin position="7"/>
        <end position="43"/>
    </location>
</feature>